<reference evidence="13" key="1">
    <citation type="journal article" date="2023" name="Nat. Commun.">
        <title>Diploid and tetraploid genomes of Acorus and the evolution of monocots.</title>
        <authorList>
            <person name="Ma L."/>
            <person name="Liu K.W."/>
            <person name="Li Z."/>
            <person name="Hsiao Y.Y."/>
            <person name="Qi Y."/>
            <person name="Fu T."/>
            <person name="Tang G.D."/>
            <person name="Zhang D."/>
            <person name="Sun W.H."/>
            <person name="Liu D.K."/>
            <person name="Li Y."/>
            <person name="Chen G.Z."/>
            <person name="Liu X.D."/>
            <person name="Liao X.Y."/>
            <person name="Jiang Y.T."/>
            <person name="Yu X."/>
            <person name="Hao Y."/>
            <person name="Huang J."/>
            <person name="Zhao X.W."/>
            <person name="Ke S."/>
            <person name="Chen Y.Y."/>
            <person name="Wu W.L."/>
            <person name="Hsu J.L."/>
            <person name="Lin Y.F."/>
            <person name="Huang M.D."/>
            <person name="Li C.Y."/>
            <person name="Huang L."/>
            <person name="Wang Z.W."/>
            <person name="Zhao X."/>
            <person name="Zhong W.Y."/>
            <person name="Peng D.H."/>
            <person name="Ahmad S."/>
            <person name="Lan S."/>
            <person name="Zhang J.S."/>
            <person name="Tsai W.C."/>
            <person name="Van de Peer Y."/>
            <person name="Liu Z.J."/>
        </authorList>
    </citation>
    <scope>NUCLEOTIDE SEQUENCE</scope>
    <source>
        <strain evidence="13">SCP</strain>
    </source>
</reference>
<reference evidence="13" key="2">
    <citation type="submission" date="2023-06" db="EMBL/GenBank/DDBJ databases">
        <authorList>
            <person name="Ma L."/>
            <person name="Liu K.-W."/>
            <person name="Li Z."/>
            <person name="Hsiao Y.-Y."/>
            <person name="Qi Y."/>
            <person name="Fu T."/>
            <person name="Tang G."/>
            <person name="Zhang D."/>
            <person name="Sun W.-H."/>
            <person name="Liu D.-K."/>
            <person name="Li Y."/>
            <person name="Chen G.-Z."/>
            <person name="Liu X.-D."/>
            <person name="Liao X.-Y."/>
            <person name="Jiang Y.-T."/>
            <person name="Yu X."/>
            <person name="Hao Y."/>
            <person name="Huang J."/>
            <person name="Zhao X.-W."/>
            <person name="Ke S."/>
            <person name="Chen Y.-Y."/>
            <person name="Wu W.-L."/>
            <person name="Hsu J.-L."/>
            <person name="Lin Y.-F."/>
            <person name="Huang M.-D."/>
            <person name="Li C.-Y."/>
            <person name="Huang L."/>
            <person name="Wang Z.-W."/>
            <person name="Zhao X."/>
            <person name="Zhong W.-Y."/>
            <person name="Peng D.-H."/>
            <person name="Ahmad S."/>
            <person name="Lan S."/>
            <person name="Zhang J.-S."/>
            <person name="Tsai W.-C."/>
            <person name="Van De Peer Y."/>
            <person name="Liu Z.-J."/>
        </authorList>
    </citation>
    <scope>NUCLEOTIDE SEQUENCE</scope>
    <source>
        <strain evidence="13">SCP</strain>
        <tissue evidence="13">Leaves</tissue>
    </source>
</reference>
<keyword evidence="7" id="KW-1133">Transmembrane helix</keyword>
<comment type="subcellular location">
    <subcellularLocation>
        <location evidence="1">Membrane</location>
        <topology evidence="1">Multi-pass membrane protein</topology>
    </subcellularLocation>
</comment>
<keyword evidence="10" id="KW-0594">Phospholipid biosynthesis</keyword>
<dbReference type="AlphaFoldDB" id="A0AAV9A431"/>
<keyword evidence="8" id="KW-0443">Lipid metabolism</keyword>
<dbReference type="InterPro" id="IPR021261">
    <property type="entry name" value="GPCAT"/>
</dbReference>
<evidence type="ECO:0000256" key="1">
    <source>
        <dbReference type="ARBA" id="ARBA00004141"/>
    </source>
</evidence>
<protein>
    <recommendedName>
        <fullName evidence="3">Glycerophosphocholine acyltransferase 1</fullName>
    </recommendedName>
</protein>
<evidence type="ECO:0000256" key="12">
    <source>
        <dbReference type="ARBA" id="ARBA00023315"/>
    </source>
</evidence>
<evidence type="ECO:0000256" key="8">
    <source>
        <dbReference type="ARBA" id="ARBA00023098"/>
    </source>
</evidence>
<dbReference type="PANTHER" id="PTHR31201:SF1">
    <property type="entry name" value="GLYCEROPHOSPHOCHOLINE ACYLTRANSFERASE 1"/>
    <property type="match status" value="1"/>
</dbReference>
<evidence type="ECO:0000313" key="14">
    <source>
        <dbReference type="Proteomes" id="UP001179952"/>
    </source>
</evidence>
<dbReference type="GO" id="GO:0016746">
    <property type="term" value="F:acyltransferase activity"/>
    <property type="evidence" value="ECO:0007669"/>
    <property type="project" value="UniProtKB-KW"/>
</dbReference>
<dbReference type="PANTHER" id="PTHR31201">
    <property type="entry name" value="OS01G0585100 PROTEIN"/>
    <property type="match status" value="1"/>
</dbReference>
<evidence type="ECO:0000313" key="13">
    <source>
        <dbReference type="EMBL" id="KAK1258951.1"/>
    </source>
</evidence>
<dbReference type="EMBL" id="JAUJYN010000012">
    <property type="protein sequence ID" value="KAK1258951.1"/>
    <property type="molecule type" value="Genomic_DNA"/>
</dbReference>
<keyword evidence="5" id="KW-0808">Transferase</keyword>
<evidence type="ECO:0000256" key="11">
    <source>
        <dbReference type="ARBA" id="ARBA00023264"/>
    </source>
</evidence>
<evidence type="ECO:0000256" key="7">
    <source>
        <dbReference type="ARBA" id="ARBA00022989"/>
    </source>
</evidence>
<proteinExistence type="inferred from homology"/>
<organism evidence="13 14">
    <name type="scientific">Acorus gramineus</name>
    <name type="common">Dwarf sweet flag</name>
    <dbReference type="NCBI Taxonomy" id="55184"/>
    <lineage>
        <taxon>Eukaryota</taxon>
        <taxon>Viridiplantae</taxon>
        <taxon>Streptophyta</taxon>
        <taxon>Embryophyta</taxon>
        <taxon>Tracheophyta</taxon>
        <taxon>Spermatophyta</taxon>
        <taxon>Magnoliopsida</taxon>
        <taxon>Liliopsida</taxon>
        <taxon>Acoraceae</taxon>
        <taxon>Acorus</taxon>
    </lineage>
</organism>
<sequence length="149" mass="16884">MSDGEATFDDGEPFGKVRLRLSDPSKRVVQTKELLSKQAVQTKEILSKQAVKIAKQAEEHERFINKVTHLLGVLGFGAFCYLMGAKDGAMILGPEDERDKVLIEGRRRRQFKVPGLEPPHYKILEQVGWVEREGSELWMEENSSTSCHD</sequence>
<evidence type="ECO:0000256" key="2">
    <source>
        <dbReference type="ARBA" id="ARBA00006675"/>
    </source>
</evidence>
<dbReference type="GO" id="GO:0006656">
    <property type="term" value="P:phosphatidylcholine biosynthetic process"/>
    <property type="evidence" value="ECO:0007669"/>
    <property type="project" value="TreeGrafter"/>
</dbReference>
<evidence type="ECO:0000256" key="4">
    <source>
        <dbReference type="ARBA" id="ARBA00022516"/>
    </source>
</evidence>
<evidence type="ECO:0000256" key="9">
    <source>
        <dbReference type="ARBA" id="ARBA00023136"/>
    </source>
</evidence>
<keyword evidence="12" id="KW-0012">Acyltransferase</keyword>
<evidence type="ECO:0000256" key="5">
    <source>
        <dbReference type="ARBA" id="ARBA00022679"/>
    </source>
</evidence>
<name>A0AAV9A431_ACOGR</name>
<dbReference type="Proteomes" id="UP001179952">
    <property type="component" value="Unassembled WGS sequence"/>
</dbReference>
<evidence type="ECO:0000256" key="10">
    <source>
        <dbReference type="ARBA" id="ARBA00023209"/>
    </source>
</evidence>
<evidence type="ECO:0000256" key="3">
    <source>
        <dbReference type="ARBA" id="ARBA00019082"/>
    </source>
</evidence>
<accession>A0AAV9A431</accession>
<keyword evidence="4" id="KW-0444">Lipid biosynthesis</keyword>
<keyword evidence="6" id="KW-0812">Transmembrane</keyword>
<keyword evidence="9" id="KW-0472">Membrane</keyword>
<comment type="similarity">
    <text evidence="2">Belongs to the GPC1 family.</text>
</comment>
<keyword evidence="11" id="KW-1208">Phospholipid metabolism</keyword>
<evidence type="ECO:0000256" key="6">
    <source>
        <dbReference type="ARBA" id="ARBA00022692"/>
    </source>
</evidence>
<gene>
    <name evidence="13" type="ORF">QJS04_geneDACA021937</name>
</gene>
<comment type="caution">
    <text evidence="13">The sequence shown here is derived from an EMBL/GenBank/DDBJ whole genome shotgun (WGS) entry which is preliminary data.</text>
</comment>
<keyword evidence="14" id="KW-1185">Reference proteome</keyword>
<dbReference type="GO" id="GO:0016020">
    <property type="term" value="C:membrane"/>
    <property type="evidence" value="ECO:0007669"/>
    <property type="project" value="UniProtKB-SubCell"/>
</dbReference>